<dbReference type="InterPro" id="IPR002194">
    <property type="entry name" value="Chaperonin_TCP-1_CS"/>
</dbReference>
<dbReference type="EMBL" id="AP011880">
    <property type="protein sequence ID" value="BAJ49049.1"/>
    <property type="molecule type" value="Genomic_DNA"/>
</dbReference>
<dbReference type="PROSITE" id="PS00751">
    <property type="entry name" value="TCP1_2"/>
    <property type="match status" value="1"/>
</dbReference>
<protein>
    <submittedName>
        <fullName evidence="7">Thermosome subunit alpha</fullName>
    </submittedName>
</protein>
<dbReference type="InterPro" id="IPR012714">
    <property type="entry name" value="Thermosome_arc"/>
</dbReference>
<dbReference type="Pfam" id="PF00118">
    <property type="entry name" value="Cpn60_TCP1"/>
    <property type="match status" value="1"/>
</dbReference>
<dbReference type="NCBIfam" id="NF041083">
    <property type="entry name" value="thermosome_beta"/>
    <property type="match status" value="1"/>
</dbReference>
<evidence type="ECO:0000313" key="8">
    <source>
        <dbReference type="EMBL" id="BAJ49080.1"/>
    </source>
</evidence>
<proteinExistence type="inferred from homology"/>
<dbReference type="Gene3D" id="3.30.260.10">
    <property type="entry name" value="TCP-1-like chaperonin intermediate domain"/>
    <property type="match status" value="1"/>
</dbReference>
<dbReference type="PROSITE" id="PS00995">
    <property type="entry name" value="TCP1_3"/>
    <property type="match status" value="1"/>
</dbReference>
<evidence type="ECO:0000256" key="6">
    <source>
        <dbReference type="SAM" id="MobiDB-lite"/>
    </source>
</evidence>
<dbReference type="InterPro" id="IPR054827">
    <property type="entry name" value="thermosome_alpha"/>
</dbReference>
<reference evidence="7" key="2">
    <citation type="journal article" date="2011" name="Nucleic Acids Res.">
        <title>Insights into the evolution of Archaea and eukaryotic protein modifier systems revealed by the genome of a novel archaeal group.</title>
        <authorList>
            <person name="Nunoura T."/>
            <person name="Takaki Y."/>
            <person name="Kakuta J."/>
            <person name="Nishi S."/>
            <person name="Sugahara J."/>
            <person name="Kazama H."/>
            <person name="Chee G."/>
            <person name="Hattori M."/>
            <person name="Kanai A."/>
            <person name="Atomi H."/>
            <person name="Takai K."/>
            <person name="Takami H."/>
        </authorList>
    </citation>
    <scope>NUCLEOTIDE SEQUENCE</scope>
</reference>
<dbReference type="PRINTS" id="PR00304">
    <property type="entry name" value="TCOMPLEXTCP1"/>
</dbReference>
<gene>
    <name evidence="7" type="ORF">HGMM_F11E05C28</name>
    <name evidence="8" type="ORF">HGMM_F32H09C19</name>
</gene>
<dbReference type="PANTHER" id="PTHR11353">
    <property type="entry name" value="CHAPERONIN"/>
    <property type="match status" value="1"/>
</dbReference>
<evidence type="ECO:0000256" key="3">
    <source>
        <dbReference type="ARBA" id="ARBA00022840"/>
    </source>
</evidence>
<dbReference type="GO" id="GO:0016887">
    <property type="term" value="F:ATP hydrolysis activity"/>
    <property type="evidence" value="ECO:0007669"/>
    <property type="project" value="InterPro"/>
</dbReference>
<accession>E6N9P3</accession>
<dbReference type="GO" id="GO:0140662">
    <property type="term" value="F:ATP-dependent protein folding chaperone"/>
    <property type="evidence" value="ECO:0007669"/>
    <property type="project" value="InterPro"/>
</dbReference>
<comment type="similarity">
    <text evidence="1 5">Belongs to the TCP-1 chaperonin family.</text>
</comment>
<dbReference type="InterPro" id="IPR027409">
    <property type="entry name" value="GroEL-like_apical_dom_sf"/>
</dbReference>
<sequence length="553" mass="60137">MAATVGTATQPVIILKEGAKRMRGREVQSANIMVAKIIAETMKSSLGPRGMDKMLVDSFGDIVITNDGATILKEMDVEHPVAKMLVEVSKAQDEEVGDGTTSAVVLAGELLTKAEELIEKEVHPTLIIEGYRKAAVKALEILDEIGVKVDPTDKALLKKVAKTSMISKLVAEEADYLADLVVEAVTRIAEKVGDKWTVDLDDIKLEKKEGQSLHDTKLIEGVVLDKEVVHPDMPKLVRNAKIALLDAALEIEKTEFDAKLNIESPEQMRAFMKQEEDMLRQMVEKIVSTGANVVLCQKGIDDLAQYFLAKKGVLAVRRIKKSDMDKLAKATKGRVISRIDDLTPEDLGKAALVEERRVGEDKMVFIEGCENPRSLTILIRGGTQRIVDEAERSLKDAINVVKDVIVEGKVIAGGGASELETALRLRDYAKSLPGKEQLAVNKFAEALEAIPSQLAESCGMDPIEAIVNLTSKHKGGNINYGINVFKSELADMKQLDVLDPLLVKKQTIKSAVEAAAMILKIDDIIAASRLETSGAGKKGEKEKEEGGVGESED</sequence>
<keyword evidence="3 5" id="KW-0067">ATP-binding</keyword>
<dbReference type="InterPro" id="IPR027413">
    <property type="entry name" value="GROEL-like_equatorial_sf"/>
</dbReference>
<feature type="region of interest" description="Disordered" evidence="6">
    <location>
        <begin position="532"/>
        <end position="553"/>
    </location>
</feature>
<evidence type="ECO:0000256" key="2">
    <source>
        <dbReference type="ARBA" id="ARBA00022741"/>
    </source>
</evidence>
<evidence type="ECO:0000256" key="4">
    <source>
        <dbReference type="ARBA" id="ARBA00023186"/>
    </source>
</evidence>
<dbReference type="PROSITE" id="PS00750">
    <property type="entry name" value="TCP1_1"/>
    <property type="match status" value="1"/>
</dbReference>
<dbReference type="EMBL" id="AP011882">
    <property type="protein sequence ID" value="BAJ49080.1"/>
    <property type="molecule type" value="Genomic_DNA"/>
</dbReference>
<dbReference type="AlphaFoldDB" id="E6N9P3"/>
<dbReference type="Gene3D" id="3.50.7.10">
    <property type="entry name" value="GroEL"/>
    <property type="match status" value="1"/>
</dbReference>
<dbReference type="SUPFAM" id="SSF48592">
    <property type="entry name" value="GroEL equatorial domain-like"/>
    <property type="match status" value="1"/>
</dbReference>
<feature type="compositionally biased region" description="Basic and acidic residues" evidence="6">
    <location>
        <begin position="537"/>
        <end position="546"/>
    </location>
</feature>
<dbReference type="CDD" id="cd03343">
    <property type="entry name" value="cpn60"/>
    <property type="match status" value="1"/>
</dbReference>
<name>E6N9P3_CALS0</name>
<dbReference type="InterPro" id="IPR017998">
    <property type="entry name" value="Chaperone_TCP-1"/>
</dbReference>
<evidence type="ECO:0000256" key="5">
    <source>
        <dbReference type="RuleBase" id="RU004187"/>
    </source>
</evidence>
<keyword evidence="2 5" id="KW-0547">Nucleotide-binding</keyword>
<dbReference type="GO" id="GO:0005524">
    <property type="term" value="F:ATP binding"/>
    <property type="evidence" value="ECO:0007669"/>
    <property type="project" value="UniProtKB-KW"/>
</dbReference>
<dbReference type="InterPro" id="IPR053374">
    <property type="entry name" value="TCP-1_chaperonin"/>
</dbReference>
<dbReference type="NCBIfam" id="TIGR02339">
    <property type="entry name" value="thermosome_arch"/>
    <property type="match status" value="1"/>
</dbReference>
<evidence type="ECO:0000256" key="1">
    <source>
        <dbReference type="ARBA" id="ARBA00008020"/>
    </source>
</evidence>
<dbReference type="SUPFAM" id="SSF54849">
    <property type="entry name" value="GroEL-intermediate domain like"/>
    <property type="match status" value="1"/>
</dbReference>
<organism evidence="7">
    <name type="scientific">Caldiarchaeum subterraneum</name>
    <dbReference type="NCBI Taxonomy" id="311458"/>
    <lineage>
        <taxon>Archaea</taxon>
        <taxon>Nitrososphaerota</taxon>
        <taxon>Candidatus Caldarchaeales</taxon>
        <taxon>Candidatus Caldarchaeaceae</taxon>
        <taxon>Candidatus Caldarchaeum</taxon>
    </lineage>
</organism>
<evidence type="ECO:0000313" key="7">
    <source>
        <dbReference type="EMBL" id="BAJ49049.1"/>
    </source>
</evidence>
<dbReference type="InterPro" id="IPR002423">
    <property type="entry name" value="Cpn60/GroEL/TCP-1"/>
</dbReference>
<dbReference type="SUPFAM" id="SSF52029">
    <property type="entry name" value="GroEL apical domain-like"/>
    <property type="match status" value="1"/>
</dbReference>
<keyword evidence="4 5" id="KW-0143">Chaperone</keyword>
<dbReference type="NCBIfam" id="NF041082">
    <property type="entry name" value="thermosome_alpha"/>
    <property type="match status" value="1"/>
</dbReference>
<dbReference type="GO" id="GO:0051082">
    <property type="term" value="F:unfolded protein binding"/>
    <property type="evidence" value="ECO:0007669"/>
    <property type="project" value="InterPro"/>
</dbReference>
<reference evidence="7" key="1">
    <citation type="journal article" date="2005" name="Environ. Microbiol.">
        <title>Genetic and functional properties of uncultivated thermophilic crenarchaeotes from a subsurface gold mine as revealed by analysis of genome fragments.</title>
        <authorList>
            <person name="Nunoura T."/>
            <person name="Hirayama H."/>
            <person name="Takami H."/>
            <person name="Oida H."/>
            <person name="Nishi S."/>
            <person name="Shimamura S."/>
            <person name="Suzuki Y."/>
            <person name="Inagaki F."/>
            <person name="Takai K."/>
            <person name="Nealson K.H."/>
            <person name="Horikoshi K."/>
        </authorList>
    </citation>
    <scope>NUCLEOTIDE SEQUENCE</scope>
</reference>
<dbReference type="InterPro" id="IPR027410">
    <property type="entry name" value="TCP-1-like_intermed_sf"/>
</dbReference>
<dbReference type="Gene3D" id="1.10.560.10">
    <property type="entry name" value="GroEL-like equatorial domain"/>
    <property type="match status" value="1"/>
</dbReference>